<comment type="catalytic activity">
    <reaction evidence="1 10">
        <text>a fatty acyl-[ACP] + phosphate = an acyl phosphate + holo-[ACP]</text>
        <dbReference type="Rhea" id="RHEA:42292"/>
        <dbReference type="Rhea" id="RHEA-COMP:9685"/>
        <dbReference type="Rhea" id="RHEA-COMP:14125"/>
        <dbReference type="ChEBI" id="CHEBI:43474"/>
        <dbReference type="ChEBI" id="CHEBI:59918"/>
        <dbReference type="ChEBI" id="CHEBI:64479"/>
        <dbReference type="ChEBI" id="CHEBI:138651"/>
        <dbReference type="EC" id="2.3.1.274"/>
    </reaction>
</comment>
<evidence type="ECO:0000256" key="5">
    <source>
        <dbReference type="ARBA" id="ARBA00023098"/>
    </source>
</evidence>
<evidence type="ECO:0000313" key="12">
    <source>
        <dbReference type="Proteomes" id="UP001154420"/>
    </source>
</evidence>
<keyword evidence="12" id="KW-1185">Reference proteome</keyword>
<dbReference type="Proteomes" id="UP001154420">
    <property type="component" value="Unassembled WGS sequence"/>
</dbReference>
<dbReference type="GO" id="GO:0006633">
    <property type="term" value="P:fatty acid biosynthetic process"/>
    <property type="evidence" value="ECO:0007669"/>
    <property type="project" value="UniProtKB-UniRule"/>
</dbReference>
<dbReference type="EMBL" id="QZDT01000002">
    <property type="protein sequence ID" value="NBJ91581.1"/>
    <property type="molecule type" value="Genomic_DNA"/>
</dbReference>
<sequence>MAEFVNVAVDAMGGDNAPLEIVKGAVDAVNESSHVKVYLTGKEDAIRSELSKYTYHKEQVEIVNAAEVIETAEPPVMAIRKKKDSSIVKALNLVKEGTCDAYVSAGSTGATLVGGQVIVGRIKGVERPPLAPLIPTEKGCALLIDCGANVDARPSHLVQFAKMGSVYMESVMGVKNPRVGIVNIGAEEEKGNALVKETFPLLKNCPDIHFIGSIEARDIPAGYADVVVCEAFVGNVILKMYEGVGATLIKKVKEGMLTSLRSKIGALLVKPALKNTLKAFDLEQYGGAPMLGLKGLVVKTHGSSNSVEIKNSILQCITFTEQNINQKIKEKITMEEN</sequence>
<dbReference type="SUPFAM" id="SSF53659">
    <property type="entry name" value="Isocitrate/Isopropylmalate dehydrogenase-like"/>
    <property type="match status" value="1"/>
</dbReference>
<dbReference type="Gene3D" id="3.40.718.10">
    <property type="entry name" value="Isopropylmalate Dehydrogenase"/>
    <property type="match status" value="1"/>
</dbReference>
<evidence type="ECO:0000256" key="2">
    <source>
        <dbReference type="ARBA" id="ARBA00022490"/>
    </source>
</evidence>
<comment type="subcellular location">
    <subcellularLocation>
        <location evidence="10">Cytoplasm</location>
    </subcellularLocation>
    <text evidence="10">Associated with the membrane possibly through PlsY.</text>
</comment>
<keyword evidence="5 10" id="KW-0443">Lipid metabolism</keyword>
<dbReference type="PIRSF" id="PIRSF002465">
    <property type="entry name" value="Phsphlp_syn_PlsX"/>
    <property type="match status" value="1"/>
</dbReference>
<dbReference type="PANTHER" id="PTHR30100">
    <property type="entry name" value="FATTY ACID/PHOSPHOLIPID SYNTHESIS PROTEIN PLSX"/>
    <property type="match status" value="1"/>
</dbReference>
<gene>
    <name evidence="10 11" type="primary">plsX</name>
    <name evidence="11" type="ORF">D5281_02985</name>
</gene>
<dbReference type="AlphaFoldDB" id="A0A9X5BD64"/>
<evidence type="ECO:0000256" key="9">
    <source>
        <dbReference type="ARBA" id="ARBA00046608"/>
    </source>
</evidence>
<protein>
    <recommendedName>
        <fullName evidence="8 10">Phosphate acyltransferase</fullName>
        <ecNumber evidence="8 10">2.3.1.274</ecNumber>
    </recommendedName>
    <alternativeName>
        <fullName evidence="10">Acyl-ACP phosphotransacylase</fullName>
    </alternativeName>
    <alternativeName>
        <fullName evidence="10">Acyl-[acyl-carrier-protein]--phosphate acyltransferase</fullName>
    </alternativeName>
    <alternativeName>
        <fullName evidence="10">Phosphate-acyl-ACP acyltransferase</fullName>
    </alternativeName>
</protein>
<comment type="similarity">
    <text evidence="10">Belongs to the PlsX family.</text>
</comment>
<accession>A0A9X5BD64</accession>
<reference evidence="11" key="1">
    <citation type="submission" date="2018-09" db="EMBL/GenBank/DDBJ databases">
        <title>Murine metabolic-syndrome-specific gut microbial biobank.</title>
        <authorList>
            <person name="Liu C."/>
        </authorList>
    </citation>
    <scope>NUCLEOTIDE SEQUENCE</scope>
    <source>
        <strain evidence="11">D42-62</strain>
    </source>
</reference>
<dbReference type="GO" id="GO:0008654">
    <property type="term" value="P:phospholipid biosynthetic process"/>
    <property type="evidence" value="ECO:0007669"/>
    <property type="project" value="UniProtKB-KW"/>
</dbReference>
<dbReference type="HAMAP" id="MF_00019">
    <property type="entry name" value="PlsX"/>
    <property type="match status" value="1"/>
</dbReference>
<dbReference type="PANTHER" id="PTHR30100:SF1">
    <property type="entry name" value="PHOSPHATE ACYLTRANSFERASE"/>
    <property type="match status" value="1"/>
</dbReference>
<comment type="subunit">
    <text evidence="9 10">Homodimer. Probably interacts with PlsY.</text>
</comment>
<evidence type="ECO:0000256" key="3">
    <source>
        <dbReference type="ARBA" id="ARBA00022516"/>
    </source>
</evidence>
<evidence type="ECO:0000313" key="11">
    <source>
        <dbReference type="EMBL" id="NBJ91581.1"/>
    </source>
</evidence>
<keyword evidence="11" id="KW-0012">Acyltransferase</keyword>
<comment type="pathway">
    <text evidence="10">Lipid metabolism; phospholipid metabolism.</text>
</comment>
<keyword evidence="6 10" id="KW-0594">Phospholipid biosynthesis</keyword>
<comment type="caution">
    <text evidence="11">The sequence shown here is derived from an EMBL/GenBank/DDBJ whole genome shotgun (WGS) entry which is preliminary data.</text>
</comment>
<evidence type="ECO:0000256" key="10">
    <source>
        <dbReference type="HAMAP-Rule" id="MF_00019"/>
    </source>
</evidence>
<dbReference type="GO" id="GO:0005737">
    <property type="term" value="C:cytoplasm"/>
    <property type="evidence" value="ECO:0007669"/>
    <property type="project" value="UniProtKB-SubCell"/>
</dbReference>
<organism evidence="11 12">
    <name type="scientific">Parablautia muri</name>
    <dbReference type="NCBI Taxonomy" id="2320879"/>
    <lineage>
        <taxon>Bacteria</taxon>
        <taxon>Bacillati</taxon>
        <taxon>Bacillota</taxon>
        <taxon>Clostridia</taxon>
        <taxon>Lachnospirales</taxon>
        <taxon>Lachnospiraceae</taxon>
        <taxon>Parablautia</taxon>
    </lineage>
</organism>
<dbReference type="OrthoDB" id="9806408at2"/>
<evidence type="ECO:0000256" key="6">
    <source>
        <dbReference type="ARBA" id="ARBA00023209"/>
    </source>
</evidence>
<evidence type="ECO:0000256" key="7">
    <source>
        <dbReference type="ARBA" id="ARBA00023264"/>
    </source>
</evidence>
<dbReference type="GO" id="GO:0043811">
    <property type="term" value="F:phosphate:acyl-[acyl carrier protein] acyltransferase activity"/>
    <property type="evidence" value="ECO:0007669"/>
    <property type="project" value="UniProtKB-UniRule"/>
</dbReference>
<dbReference type="NCBIfam" id="TIGR00182">
    <property type="entry name" value="plsX"/>
    <property type="match status" value="1"/>
</dbReference>
<keyword evidence="2 10" id="KW-0963">Cytoplasm</keyword>
<dbReference type="Pfam" id="PF02504">
    <property type="entry name" value="FA_synthesis"/>
    <property type="match status" value="1"/>
</dbReference>
<keyword evidence="3 10" id="KW-0444">Lipid biosynthesis</keyword>
<dbReference type="EC" id="2.3.1.274" evidence="8 10"/>
<proteinExistence type="inferred from homology"/>
<dbReference type="InterPro" id="IPR012281">
    <property type="entry name" value="Phospholipid_synth_PlsX-like"/>
</dbReference>
<keyword evidence="4 10" id="KW-0808">Transferase</keyword>
<keyword evidence="7 10" id="KW-1208">Phospholipid metabolism</keyword>
<evidence type="ECO:0000256" key="4">
    <source>
        <dbReference type="ARBA" id="ARBA00022679"/>
    </source>
</evidence>
<name>A0A9X5BD64_9FIRM</name>
<dbReference type="InterPro" id="IPR003664">
    <property type="entry name" value="FA_synthesis"/>
</dbReference>
<evidence type="ECO:0000256" key="1">
    <source>
        <dbReference type="ARBA" id="ARBA00001232"/>
    </source>
</evidence>
<comment type="function">
    <text evidence="10">Catalyzes the reversible formation of acyl-phosphate (acyl-PO(4)) from acyl-[acyl-carrier-protein] (acyl-ACP). This enzyme utilizes acyl-ACP as fatty acyl donor, but not acyl-CoA.</text>
</comment>
<dbReference type="RefSeq" id="WP_160558655.1">
    <property type="nucleotide sequence ID" value="NZ_QZDT01000002.1"/>
</dbReference>
<evidence type="ECO:0000256" key="8">
    <source>
        <dbReference type="ARBA" id="ARBA00024069"/>
    </source>
</evidence>